<dbReference type="GO" id="GO:0016787">
    <property type="term" value="F:hydrolase activity"/>
    <property type="evidence" value="ECO:0007669"/>
    <property type="project" value="UniProtKB-KW"/>
</dbReference>
<evidence type="ECO:0000313" key="3">
    <source>
        <dbReference type="EMBL" id="NMP33146.1"/>
    </source>
</evidence>
<dbReference type="Pfam" id="PF00561">
    <property type="entry name" value="Abhydrolase_1"/>
    <property type="match status" value="1"/>
</dbReference>
<accession>A0A7Y0LEW6</accession>
<name>A0A7Y0LEW6_9GAMM</name>
<dbReference type="InterPro" id="IPR029058">
    <property type="entry name" value="AB_hydrolase_fold"/>
</dbReference>
<evidence type="ECO:0000259" key="2">
    <source>
        <dbReference type="Pfam" id="PF00561"/>
    </source>
</evidence>
<evidence type="ECO:0000313" key="4">
    <source>
        <dbReference type="Proteomes" id="UP000568664"/>
    </source>
</evidence>
<dbReference type="AlphaFoldDB" id="A0A7Y0LEW6"/>
<dbReference type="InterPro" id="IPR000073">
    <property type="entry name" value="AB_hydrolase_1"/>
</dbReference>
<feature type="chain" id="PRO_5031332431" evidence="1">
    <location>
        <begin position="22"/>
        <end position="458"/>
    </location>
</feature>
<reference evidence="3 4" key="1">
    <citation type="submission" date="2020-04" db="EMBL/GenBank/DDBJ databases">
        <title>Thalassotalea sp. M1531, isolated from the surface of marine red alga.</title>
        <authorList>
            <person name="Pang L."/>
            <person name="Lu D.-C."/>
        </authorList>
    </citation>
    <scope>NUCLEOTIDE SEQUENCE [LARGE SCALE GENOMIC DNA]</scope>
    <source>
        <strain evidence="3 4">M1531</strain>
    </source>
</reference>
<dbReference type="EMBL" id="JABBXH010000006">
    <property type="protein sequence ID" value="NMP33146.1"/>
    <property type="molecule type" value="Genomic_DNA"/>
</dbReference>
<protein>
    <submittedName>
        <fullName evidence="3">Alpha/beta fold hydrolase</fullName>
    </submittedName>
</protein>
<feature type="signal peptide" evidence="1">
    <location>
        <begin position="1"/>
        <end position="21"/>
    </location>
</feature>
<comment type="caution">
    <text evidence="3">The sequence shown here is derived from an EMBL/GenBank/DDBJ whole genome shotgun (WGS) entry which is preliminary data.</text>
</comment>
<dbReference type="SUPFAM" id="SSF53474">
    <property type="entry name" value="alpha/beta-Hydrolases"/>
    <property type="match status" value="1"/>
</dbReference>
<sequence length="458" mass="51142">MRKFTFYLATLFIAVNNPVSAEQHDCVTLNQDVAHIEQLAKSGQYRKLTSSATSSKKPLSFDYQLSRSFDEYLKFAKQKIVNENPKAGLTCPIETGVTKALNKSVESLVVADLVAPFELTVTDNNKGVLLIHGLTDSPYLFHDLASFYYSQGFNVRTLLLPGHGTAPDALTDVEYQQWQIATEFAINKMQQDFKQVYLGGFSTGGALILDYLLTNSTKSVSFKAEQLKGVMLWAPASKAKSKFAWAAGVVDWLPFLDYTHKGADIDFAKYESFPLNAGAQVHALMNALTDKLVVNKNIPDIPLLTITSEVDSTIETQSTIELLTAWHNAPNRQSSALDELFYFGQPNSLSQLPKSYQRVLAQCDSTKHNYCSNIVNVAHTSVTNSPTNPHYGWQGSYRNCETTFGSEHYQSCKTTKQVTLGETTAENLTKYPNLQRLTFNPNFEQMTQVITEFIHKTQ</sequence>
<dbReference type="Gene3D" id="3.40.50.1820">
    <property type="entry name" value="alpha/beta hydrolase"/>
    <property type="match status" value="1"/>
</dbReference>
<feature type="domain" description="AB hydrolase-1" evidence="2">
    <location>
        <begin position="128"/>
        <end position="232"/>
    </location>
</feature>
<organism evidence="3 4">
    <name type="scientific">Thalassotalea algicola</name>
    <dbReference type="NCBI Taxonomy" id="2716224"/>
    <lineage>
        <taxon>Bacteria</taxon>
        <taxon>Pseudomonadati</taxon>
        <taxon>Pseudomonadota</taxon>
        <taxon>Gammaproteobacteria</taxon>
        <taxon>Alteromonadales</taxon>
        <taxon>Colwelliaceae</taxon>
        <taxon>Thalassotalea</taxon>
    </lineage>
</organism>
<dbReference type="Proteomes" id="UP000568664">
    <property type="component" value="Unassembled WGS sequence"/>
</dbReference>
<gene>
    <name evidence="3" type="ORF">HII17_16425</name>
</gene>
<keyword evidence="4" id="KW-1185">Reference proteome</keyword>
<keyword evidence="1" id="KW-0732">Signal</keyword>
<dbReference type="RefSeq" id="WP_169076457.1">
    <property type="nucleotide sequence ID" value="NZ_JABBXH010000006.1"/>
</dbReference>
<proteinExistence type="predicted"/>
<evidence type="ECO:0000256" key="1">
    <source>
        <dbReference type="SAM" id="SignalP"/>
    </source>
</evidence>
<keyword evidence="3" id="KW-0378">Hydrolase</keyword>